<feature type="domain" description="AMP-binding enzyme C-terminal" evidence="3">
    <location>
        <begin position="467"/>
        <end position="543"/>
    </location>
</feature>
<evidence type="ECO:0000256" key="1">
    <source>
        <dbReference type="SAM" id="MobiDB-lite"/>
    </source>
</evidence>
<dbReference type="PROSITE" id="PS00455">
    <property type="entry name" value="AMP_BINDING"/>
    <property type="match status" value="1"/>
</dbReference>
<dbReference type="InterPro" id="IPR025110">
    <property type="entry name" value="AMP-bd_C"/>
</dbReference>
<dbReference type="EMBL" id="FWFS01000009">
    <property type="protein sequence ID" value="SLN56868.1"/>
    <property type="molecule type" value="Genomic_DNA"/>
</dbReference>
<name>A0A1Y5T692_9RHOB</name>
<feature type="region of interest" description="Disordered" evidence="1">
    <location>
        <begin position="1"/>
        <end position="20"/>
    </location>
</feature>
<dbReference type="PANTHER" id="PTHR43767:SF10">
    <property type="entry name" value="SURFACTIN SYNTHASE SUBUNIT 1"/>
    <property type="match status" value="1"/>
</dbReference>
<organism evidence="4 5">
    <name type="scientific">Aquimixticola soesokkakensis</name>
    <dbReference type="NCBI Taxonomy" id="1519096"/>
    <lineage>
        <taxon>Bacteria</taxon>
        <taxon>Pseudomonadati</taxon>
        <taxon>Pseudomonadota</taxon>
        <taxon>Alphaproteobacteria</taxon>
        <taxon>Rhodobacterales</taxon>
        <taxon>Paracoccaceae</taxon>
        <taxon>Aquimixticola</taxon>
    </lineage>
</organism>
<dbReference type="Gene3D" id="2.30.38.10">
    <property type="entry name" value="Luciferase, Domain 3"/>
    <property type="match status" value="1"/>
</dbReference>
<dbReference type="AlphaFoldDB" id="A0A1Y5T692"/>
<feature type="domain" description="AMP-dependent synthetase/ligase" evidence="2">
    <location>
        <begin position="51"/>
        <end position="416"/>
    </location>
</feature>
<evidence type="ECO:0000259" key="3">
    <source>
        <dbReference type="Pfam" id="PF13193"/>
    </source>
</evidence>
<dbReference type="Gene3D" id="3.30.300.30">
    <property type="match status" value="1"/>
</dbReference>
<dbReference type="InterPro" id="IPR000873">
    <property type="entry name" value="AMP-dep_synth/lig_dom"/>
</dbReference>
<reference evidence="4 5" key="1">
    <citation type="submission" date="2017-03" db="EMBL/GenBank/DDBJ databases">
        <authorList>
            <person name="Afonso C.L."/>
            <person name="Miller P.J."/>
            <person name="Scott M.A."/>
            <person name="Spackman E."/>
            <person name="Goraichik I."/>
            <person name="Dimitrov K.M."/>
            <person name="Suarez D.L."/>
            <person name="Swayne D.E."/>
        </authorList>
    </citation>
    <scope>NUCLEOTIDE SEQUENCE [LARGE SCALE GENOMIC DNA]</scope>
    <source>
        <strain evidence="4 5">CECT 8620</strain>
    </source>
</reference>
<dbReference type="InterPro" id="IPR020845">
    <property type="entry name" value="AMP-binding_CS"/>
</dbReference>
<dbReference type="PANTHER" id="PTHR43767">
    <property type="entry name" value="LONG-CHAIN-FATTY-ACID--COA LIGASE"/>
    <property type="match status" value="1"/>
</dbReference>
<sequence length="561" mass="59387">MPQTQPSLASPPSGTDAAQAADPVQLWPDDFAQRYRAAGYWRDVSFGDWLDEIATRFGPNTALVAGDTRLTYSDLRAQAQRIAGGFVAAGFEAGSRVLVQLPNSAAFLPTVLGLFYAGLVPVFALPAHRAREITHLVNGSQACALIQPAQFEGFDYAPLARAVQAACPSLRALYLDGETQAPDITPLASLIAASPCTAPRHRAPSDVAFLQISGGTTGFPKLIPRTHNDYIYSFEASAAICGLGADKTYLTALPAAHNFPMSSPGYFGALSVGAKVVMSPSPAPDTCFPLIAAHGVTHTGLVPPLALLWMQAAGKTGHDLSSLEVLGVGGAKFTAESAARVKPVLGCTLQQVFGMAEGLVNYTRLDDPDAVIIHSQGRPISPDDDILILAEDGTPVPRGTAGLLYARGPYTIRAYHNAPEANRRSFTPDGFYCTGDIVRLRADGNLEVQGRATDHINRAGEKISAEEVEDHLLAHPAVFDAAVVAVPDPYLGERSCAFVVLHAGETVTPPALKAFVRGRGIAGFKTPDQIIFTPAFATTAVGKLDRKSLRAALKSEHFSKE</sequence>
<accession>A0A1Y5T692</accession>
<evidence type="ECO:0000313" key="4">
    <source>
        <dbReference type="EMBL" id="SLN56868.1"/>
    </source>
</evidence>
<dbReference type="Pfam" id="PF00501">
    <property type="entry name" value="AMP-binding"/>
    <property type="match status" value="1"/>
</dbReference>
<dbReference type="Pfam" id="PF13193">
    <property type="entry name" value="AMP-binding_C"/>
    <property type="match status" value="1"/>
</dbReference>
<gene>
    <name evidence="4" type="primary">dhbE</name>
    <name evidence="4" type="ORF">AQS8620_02508</name>
</gene>
<dbReference type="InterPro" id="IPR050237">
    <property type="entry name" value="ATP-dep_AMP-bd_enzyme"/>
</dbReference>
<dbReference type="Proteomes" id="UP000193862">
    <property type="component" value="Unassembled WGS sequence"/>
</dbReference>
<keyword evidence="4" id="KW-0436">Ligase</keyword>
<proteinExistence type="predicted"/>
<evidence type="ECO:0000259" key="2">
    <source>
        <dbReference type="Pfam" id="PF00501"/>
    </source>
</evidence>
<dbReference type="Gene3D" id="3.40.50.980">
    <property type="match status" value="2"/>
</dbReference>
<protein>
    <submittedName>
        <fullName evidence="4">2,3-dihydroxybenzoate-AMP ligase</fullName>
        <ecNumber evidence="4">6.3.2.-</ecNumber>
    </submittedName>
</protein>
<feature type="compositionally biased region" description="Polar residues" evidence="1">
    <location>
        <begin position="1"/>
        <end position="13"/>
    </location>
</feature>
<dbReference type="SUPFAM" id="SSF56801">
    <property type="entry name" value="Acetyl-CoA synthetase-like"/>
    <property type="match status" value="1"/>
</dbReference>
<dbReference type="EC" id="6.3.2.-" evidence="4"/>
<dbReference type="InterPro" id="IPR045851">
    <property type="entry name" value="AMP-bd_C_sf"/>
</dbReference>
<dbReference type="OrthoDB" id="9803968at2"/>
<dbReference type="GO" id="GO:0016877">
    <property type="term" value="F:ligase activity, forming carbon-sulfur bonds"/>
    <property type="evidence" value="ECO:0007669"/>
    <property type="project" value="UniProtKB-ARBA"/>
</dbReference>
<keyword evidence="5" id="KW-1185">Reference proteome</keyword>
<evidence type="ECO:0000313" key="5">
    <source>
        <dbReference type="Proteomes" id="UP000193862"/>
    </source>
</evidence>
<dbReference type="RefSeq" id="WP_085837219.1">
    <property type="nucleotide sequence ID" value="NZ_FWFS01000009.1"/>
</dbReference>